<dbReference type="GO" id="GO:0016853">
    <property type="term" value="F:isomerase activity"/>
    <property type="evidence" value="ECO:0007669"/>
    <property type="project" value="UniProtKB-KW"/>
</dbReference>
<evidence type="ECO:0000313" key="1">
    <source>
        <dbReference type="EMBL" id="TGD70131.1"/>
    </source>
</evidence>
<reference evidence="1 2" key="1">
    <citation type="submission" date="2018-03" db="EMBL/GenBank/DDBJ databases">
        <title>Non-Typhoidal Salmonella genome sequencing and assembly.</title>
        <authorList>
            <person name="Matchawe C."/>
        </authorList>
    </citation>
    <scope>NUCLEOTIDE SEQUENCE [LARGE SCALE GENOMIC DNA]</scope>
    <source>
        <strain evidence="1 2">22sa</strain>
    </source>
</reference>
<dbReference type="EMBL" id="PYKI01001665">
    <property type="protein sequence ID" value="TGD70131.1"/>
    <property type="molecule type" value="Genomic_DNA"/>
</dbReference>
<protein>
    <submittedName>
        <fullName evidence="1">5-carboxymethyl-2-hydroxymuconate isomerase</fullName>
    </submittedName>
</protein>
<dbReference type="Proteomes" id="UP000298196">
    <property type="component" value="Unassembled WGS sequence"/>
</dbReference>
<evidence type="ECO:0000313" key="2">
    <source>
        <dbReference type="Proteomes" id="UP000298196"/>
    </source>
</evidence>
<sequence length="37" mass="3648">PGELIFTGTPEGVGAVVKGDVITGNVEGLTPIAVKIV</sequence>
<dbReference type="SUPFAM" id="SSF56529">
    <property type="entry name" value="FAH"/>
    <property type="match status" value="1"/>
</dbReference>
<dbReference type="InterPro" id="IPR036663">
    <property type="entry name" value="Fumarylacetoacetase_C_sf"/>
</dbReference>
<gene>
    <name evidence="1" type="ORF">C9F07_15895</name>
</gene>
<organism evidence="1 2">
    <name type="scientific">Salmonella enterica subsp. enterica serovar Poona</name>
    <dbReference type="NCBI Taxonomy" id="436295"/>
    <lineage>
        <taxon>Bacteria</taxon>
        <taxon>Pseudomonadati</taxon>
        <taxon>Pseudomonadota</taxon>
        <taxon>Gammaproteobacteria</taxon>
        <taxon>Enterobacterales</taxon>
        <taxon>Enterobacteriaceae</taxon>
        <taxon>Salmonella</taxon>
    </lineage>
</organism>
<comment type="caution">
    <text evidence="1">The sequence shown here is derived from an EMBL/GenBank/DDBJ whole genome shotgun (WGS) entry which is preliminary data.</text>
</comment>
<name>A0A4Z0LS55_SALET</name>
<keyword evidence="2" id="KW-1185">Reference proteome</keyword>
<proteinExistence type="predicted"/>
<accession>A0A4Z0LS55</accession>
<keyword evidence="1" id="KW-0413">Isomerase</keyword>
<dbReference type="Gene3D" id="3.90.850.10">
    <property type="entry name" value="Fumarylacetoacetase-like, C-terminal domain"/>
    <property type="match status" value="1"/>
</dbReference>
<feature type="non-terminal residue" evidence="1">
    <location>
        <position position="1"/>
    </location>
</feature>
<dbReference type="AlphaFoldDB" id="A0A4Z0LS55"/>